<evidence type="ECO:0000313" key="1">
    <source>
        <dbReference type="EMBL" id="OKH13955.1"/>
    </source>
</evidence>
<reference evidence="1 2" key="1">
    <citation type="submission" date="2016-11" db="EMBL/GenBank/DDBJ databases">
        <title>Draft Genome Sequences of Nine Cyanobacterial Strains from Diverse Habitats.</title>
        <authorList>
            <person name="Zhu T."/>
            <person name="Hou S."/>
            <person name="Lu X."/>
            <person name="Hess W.R."/>
        </authorList>
    </citation>
    <scope>NUCLEOTIDE SEQUENCE [LARGE SCALE GENOMIC DNA]</scope>
    <source>
        <strain evidence="1 2">NIES-592</strain>
    </source>
</reference>
<dbReference type="RefSeq" id="WP_009453998.1">
    <property type="nucleotide sequence ID" value="NZ_MRCA01000005.1"/>
</dbReference>
<dbReference type="Pfam" id="PF11780">
    <property type="entry name" value="DUF3318"/>
    <property type="match status" value="1"/>
</dbReference>
<sequence>MEPTPEIRRLFDIMPASGRIMTKILSKPQQAKVIDVSFPLPWNRERPIYINFDLWCRLPKQQRDLIILRTVCWLTGVRWFKPDIYQGVAVAGILGALVEFSQTDPVGVVVAGGLTTLAIYRITAINRSQQSELNADEAAINIAQRRGYSEVEAAQHLLSAIETVAKIEGRSALTFYELIRCQNLRAIAGLSSVGVPKKL</sequence>
<gene>
    <name evidence="1" type="ORF">NIES592_11535</name>
</gene>
<dbReference type="Proteomes" id="UP000186391">
    <property type="component" value="Unassembled WGS sequence"/>
</dbReference>
<dbReference type="OrthoDB" id="455481at2"/>
<comment type="caution">
    <text evidence="1">The sequence shown here is derived from an EMBL/GenBank/DDBJ whole genome shotgun (WGS) entry which is preliminary data.</text>
</comment>
<evidence type="ECO:0000313" key="2">
    <source>
        <dbReference type="Proteomes" id="UP000186391"/>
    </source>
</evidence>
<proteinExistence type="predicted"/>
<evidence type="ECO:0008006" key="3">
    <source>
        <dbReference type="Google" id="ProtNLM"/>
    </source>
</evidence>
<name>A0A1U7GZL4_9CYAN</name>
<dbReference type="EMBL" id="MRCA01000005">
    <property type="protein sequence ID" value="OKH13955.1"/>
    <property type="molecule type" value="Genomic_DNA"/>
</dbReference>
<protein>
    <recommendedName>
        <fullName evidence="3">DUF3318 domain-containing protein</fullName>
    </recommendedName>
</protein>
<dbReference type="GeneID" id="35795981"/>
<keyword evidence="2" id="KW-1185">Reference proteome</keyword>
<dbReference type="InterPro" id="IPR021751">
    <property type="entry name" value="DUF3318"/>
</dbReference>
<dbReference type="AlphaFoldDB" id="A0A1U7GZL4"/>
<organism evidence="1 2">
    <name type="scientific">Fischerella major NIES-592</name>
    <dbReference type="NCBI Taxonomy" id="210994"/>
    <lineage>
        <taxon>Bacteria</taxon>
        <taxon>Bacillati</taxon>
        <taxon>Cyanobacteriota</taxon>
        <taxon>Cyanophyceae</taxon>
        <taxon>Nostocales</taxon>
        <taxon>Hapalosiphonaceae</taxon>
        <taxon>Fischerella</taxon>
    </lineage>
</organism>
<accession>A0A1U7GZL4</accession>